<dbReference type="Proteomes" id="UP000236654">
    <property type="component" value="Unassembled WGS sequence"/>
</dbReference>
<feature type="transmembrane region" description="Helical" evidence="8">
    <location>
        <begin position="276"/>
        <end position="296"/>
    </location>
</feature>
<dbReference type="PROSITE" id="PS00428">
    <property type="entry name" value="FTSW_RODA_SPOVE"/>
    <property type="match status" value="1"/>
</dbReference>
<feature type="transmembrane region" description="Helical" evidence="8">
    <location>
        <begin position="166"/>
        <end position="191"/>
    </location>
</feature>
<feature type="transmembrane region" description="Helical" evidence="8">
    <location>
        <begin position="370"/>
        <end position="391"/>
    </location>
</feature>
<dbReference type="Pfam" id="PF01098">
    <property type="entry name" value="FTSW_RODA_SPOVE"/>
    <property type="match status" value="2"/>
</dbReference>
<keyword evidence="2 8" id="KW-0812">Transmembrane</keyword>
<feature type="transmembrane region" description="Helical" evidence="8">
    <location>
        <begin position="77"/>
        <end position="95"/>
    </location>
</feature>
<dbReference type="InterPro" id="IPR018365">
    <property type="entry name" value="Cell_cycle_FtsW-rel_CS"/>
</dbReference>
<feature type="transmembrane region" description="Helical" evidence="8">
    <location>
        <begin position="243"/>
        <end position="264"/>
    </location>
</feature>
<evidence type="ECO:0000256" key="1">
    <source>
        <dbReference type="ARBA" id="ARBA00004141"/>
    </source>
</evidence>
<dbReference type="GO" id="GO:0015648">
    <property type="term" value="F:lipid-linked peptidoglycan transporter activity"/>
    <property type="evidence" value="ECO:0007669"/>
    <property type="project" value="TreeGrafter"/>
</dbReference>
<feature type="transmembrane region" description="Helical" evidence="8">
    <location>
        <begin position="12"/>
        <end position="32"/>
    </location>
</feature>
<feature type="transmembrane region" description="Helical" evidence="8">
    <location>
        <begin position="403"/>
        <end position="430"/>
    </location>
</feature>
<evidence type="ECO:0000256" key="4">
    <source>
        <dbReference type="ARBA" id="ARBA00022989"/>
    </source>
</evidence>
<gene>
    <name evidence="9" type="ORF">CW751_01250</name>
</gene>
<dbReference type="OrthoDB" id="9768187at2"/>
<dbReference type="GO" id="GO:0008360">
    <property type="term" value="P:regulation of cell shape"/>
    <property type="evidence" value="ECO:0007669"/>
    <property type="project" value="UniProtKB-KW"/>
</dbReference>
<dbReference type="GO" id="GO:0005886">
    <property type="term" value="C:plasma membrane"/>
    <property type="evidence" value="ECO:0007669"/>
    <property type="project" value="TreeGrafter"/>
</dbReference>
<evidence type="ECO:0000313" key="9">
    <source>
        <dbReference type="EMBL" id="PKR81993.1"/>
    </source>
</evidence>
<feature type="transmembrane region" description="Helical" evidence="8">
    <location>
        <begin position="436"/>
        <end position="455"/>
    </location>
</feature>
<reference evidence="9 10" key="1">
    <citation type="submission" date="2017-12" db="EMBL/GenBank/DDBJ databases">
        <title>The draft genome sequence of Brumimicrobium saltpan LHR20.</title>
        <authorList>
            <person name="Do Z.-J."/>
            <person name="Luo H.-R."/>
        </authorList>
    </citation>
    <scope>NUCLEOTIDE SEQUENCE [LARGE SCALE GENOMIC DNA]</scope>
    <source>
        <strain evidence="9 10">LHR20</strain>
    </source>
</reference>
<sequence>MNRYAHKSEGWDWFTILIVAALLFMGIVNVYSAAFNPERPFIFDLNTLYGKQIMWIGIGLFLGIVISLIDSDYIRKLTPLAFLTVLVLLILVLFTEPINGARSWLGVGSMGIQPSEFSKFTTSLMLAYVIAQGRGKLISRKTLIAALTVVVLTMLLILIQNDTGTFLVFTAFFFVMYREGITFDPIILFFLNNIFGFRYKETWVGVHFIPMIFMIIFFSIITLYLTESVHTYSFLPGVDVKGWVLLIVSLTMLAVLVFFLVHQFAAQRSKKKIKSILVISYFIAIGYVGVVSYTYLNVLQVHQKDRIDLWLGKIEDQDGKDYNRNRALAAVGSGGFSGVGYKEAILSSPRSGHVPESETDFIFSVYSEEWGFIGSATLVVLFTLLLIRIIVIAERQKSRFARIYANSVAMIIFYHFAINVGMNIGIIPVIGIPLPFFSYGGSSMMSFLIMIFVLLKLDSQRREVLA</sequence>
<evidence type="ECO:0000256" key="2">
    <source>
        <dbReference type="ARBA" id="ARBA00022692"/>
    </source>
</evidence>
<feature type="transmembrane region" description="Helical" evidence="8">
    <location>
        <begin position="115"/>
        <end position="131"/>
    </location>
</feature>
<comment type="caution">
    <text evidence="9">The sequence shown here is derived from an EMBL/GenBank/DDBJ whole genome shotgun (WGS) entry which is preliminary data.</text>
</comment>
<keyword evidence="10" id="KW-1185">Reference proteome</keyword>
<dbReference type="NCBIfam" id="NF037961">
    <property type="entry name" value="RodA_shape"/>
    <property type="match status" value="1"/>
</dbReference>
<keyword evidence="4 8" id="KW-1133">Transmembrane helix</keyword>
<comment type="subcellular location">
    <subcellularLocation>
        <location evidence="1">Membrane</location>
        <topology evidence="1">Multi-pass membrane protein</topology>
    </subcellularLocation>
</comment>
<evidence type="ECO:0000256" key="5">
    <source>
        <dbReference type="ARBA" id="ARBA00023136"/>
    </source>
</evidence>
<evidence type="ECO:0000313" key="10">
    <source>
        <dbReference type="Proteomes" id="UP000236654"/>
    </source>
</evidence>
<evidence type="ECO:0000256" key="7">
    <source>
        <dbReference type="ARBA" id="ARBA00033270"/>
    </source>
</evidence>
<dbReference type="InterPro" id="IPR001182">
    <property type="entry name" value="FtsW/RodA"/>
</dbReference>
<organism evidence="9 10">
    <name type="scientific">Brumimicrobium salinarum</name>
    <dbReference type="NCBI Taxonomy" id="2058658"/>
    <lineage>
        <taxon>Bacteria</taxon>
        <taxon>Pseudomonadati</taxon>
        <taxon>Bacteroidota</taxon>
        <taxon>Flavobacteriia</taxon>
        <taxon>Flavobacteriales</taxon>
        <taxon>Crocinitomicaceae</taxon>
        <taxon>Brumimicrobium</taxon>
    </lineage>
</organism>
<keyword evidence="5 8" id="KW-0472">Membrane</keyword>
<dbReference type="RefSeq" id="WP_101333139.1">
    <property type="nucleotide sequence ID" value="NZ_PJNI01000001.1"/>
</dbReference>
<accession>A0A2I0R5Z2</accession>
<protein>
    <recommendedName>
        <fullName evidence="7">Cell wall polymerase</fullName>
    </recommendedName>
    <alternativeName>
        <fullName evidence="6">Peptidoglycan polymerase</fullName>
    </alternativeName>
</protein>
<dbReference type="GO" id="GO:0051301">
    <property type="term" value="P:cell division"/>
    <property type="evidence" value="ECO:0007669"/>
    <property type="project" value="InterPro"/>
</dbReference>
<dbReference type="PANTHER" id="PTHR30474:SF1">
    <property type="entry name" value="PEPTIDOGLYCAN GLYCOSYLTRANSFERASE MRDB"/>
    <property type="match status" value="1"/>
</dbReference>
<feature type="transmembrane region" description="Helical" evidence="8">
    <location>
        <begin position="52"/>
        <end position="70"/>
    </location>
</feature>
<dbReference type="EMBL" id="PJNI01000001">
    <property type="protein sequence ID" value="PKR81993.1"/>
    <property type="molecule type" value="Genomic_DNA"/>
</dbReference>
<dbReference type="AlphaFoldDB" id="A0A2I0R5Z2"/>
<keyword evidence="3" id="KW-0133">Cell shape</keyword>
<dbReference type="PANTHER" id="PTHR30474">
    <property type="entry name" value="CELL CYCLE PROTEIN"/>
    <property type="match status" value="1"/>
</dbReference>
<evidence type="ECO:0000256" key="3">
    <source>
        <dbReference type="ARBA" id="ARBA00022960"/>
    </source>
</evidence>
<proteinExistence type="predicted"/>
<evidence type="ECO:0000256" key="6">
    <source>
        <dbReference type="ARBA" id="ARBA00032370"/>
    </source>
</evidence>
<dbReference type="GO" id="GO:0032153">
    <property type="term" value="C:cell division site"/>
    <property type="evidence" value="ECO:0007669"/>
    <property type="project" value="TreeGrafter"/>
</dbReference>
<feature type="transmembrane region" description="Helical" evidence="8">
    <location>
        <begin position="203"/>
        <end position="223"/>
    </location>
</feature>
<feature type="transmembrane region" description="Helical" evidence="8">
    <location>
        <begin position="143"/>
        <end position="160"/>
    </location>
</feature>
<name>A0A2I0R5Z2_9FLAO</name>
<evidence type="ECO:0000256" key="8">
    <source>
        <dbReference type="SAM" id="Phobius"/>
    </source>
</evidence>